<name>A0A0R2XC30_9BACT</name>
<evidence type="ECO:0000256" key="10">
    <source>
        <dbReference type="ARBA" id="ARBA00012153"/>
    </source>
</evidence>
<comment type="similarity">
    <text evidence="8">In the N-terminal section; belongs to the DHBP synthase family.</text>
</comment>
<evidence type="ECO:0000256" key="22">
    <source>
        <dbReference type="ARBA" id="ARBA00023268"/>
    </source>
</evidence>
<keyword evidence="20" id="KW-0464">Manganese</keyword>
<evidence type="ECO:0000256" key="17">
    <source>
        <dbReference type="ARBA" id="ARBA00022833"/>
    </source>
</evidence>
<dbReference type="InterPro" id="IPR000422">
    <property type="entry name" value="DHBP_synthase_RibB"/>
</dbReference>
<dbReference type="GO" id="GO:0009231">
    <property type="term" value="P:riboflavin biosynthetic process"/>
    <property type="evidence" value="ECO:0007669"/>
    <property type="project" value="UniProtKB-UniPathway"/>
</dbReference>
<evidence type="ECO:0000256" key="7">
    <source>
        <dbReference type="ARBA" id="ARBA00004904"/>
    </source>
</evidence>
<evidence type="ECO:0000256" key="14">
    <source>
        <dbReference type="ARBA" id="ARBA00022723"/>
    </source>
</evidence>
<evidence type="ECO:0000256" key="13">
    <source>
        <dbReference type="ARBA" id="ARBA00022619"/>
    </source>
</evidence>
<comment type="cofactor">
    <cofactor evidence="2">
        <name>Mn(2+)</name>
        <dbReference type="ChEBI" id="CHEBI:29035"/>
    </cofactor>
</comment>
<dbReference type="EC" id="3.5.4.25" evidence="11"/>
<dbReference type="Gene3D" id="3.40.50.10990">
    <property type="entry name" value="GTP cyclohydrolase II"/>
    <property type="match status" value="1"/>
</dbReference>
<evidence type="ECO:0000256" key="1">
    <source>
        <dbReference type="ARBA" id="ARBA00000141"/>
    </source>
</evidence>
<keyword evidence="17" id="KW-0862">Zinc</keyword>
<dbReference type="InterPro" id="IPR032677">
    <property type="entry name" value="GTP_cyclohydro_II"/>
</dbReference>
<dbReference type="GO" id="GO:0008686">
    <property type="term" value="F:3,4-dihydroxy-2-butanone-4-phosphate synthase activity"/>
    <property type="evidence" value="ECO:0007669"/>
    <property type="project" value="UniProtKB-EC"/>
</dbReference>
<evidence type="ECO:0000313" key="26">
    <source>
        <dbReference type="EMBL" id="KRP31812.1"/>
    </source>
</evidence>
<comment type="pathway">
    <text evidence="7">Cofactor biosynthesis; riboflavin biosynthesis; 2-hydroxy-3-oxobutyl phosphate from D-ribulose 5-phosphate: step 1/1.</text>
</comment>
<dbReference type="GO" id="GO:0003935">
    <property type="term" value="F:GTP cyclohydrolase II activity"/>
    <property type="evidence" value="ECO:0007669"/>
    <property type="project" value="UniProtKB-EC"/>
</dbReference>
<evidence type="ECO:0000256" key="20">
    <source>
        <dbReference type="ARBA" id="ARBA00023211"/>
    </source>
</evidence>
<keyword evidence="19" id="KW-0342">GTP-binding</keyword>
<dbReference type="InterPro" id="IPR000926">
    <property type="entry name" value="RibA"/>
</dbReference>
<dbReference type="NCBIfam" id="TIGR00505">
    <property type="entry name" value="ribA"/>
    <property type="match status" value="1"/>
</dbReference>
<dbReference type="PANTHER" id="PTHR21327">
    <property type="entry name" value="GTP CYCLOHYDROLASE II-RELATED"/>
    <property type="match status" value="1"/>
</dbReference>
<evidence type="ECO:0000256" key="4">
    <source>
        <dbReference type="ARBA" id="ARBA00001947"/>
    </source>
</evidence>
<evidence type="ECO:0000256" key="12">
    <source>
        <dbReference type="ARBA" id="ARBA00018836"/>
    </source>
</evidence>
<keyword evidence="22" id="KW-0511">Multifunctional enzyme</keyword>
<comment type="caution">
    <text evidence="26">The sequence shown here is derived from an EMBL/GenBank/DDBJ whole genome shotgun (WGS) entry which is preliminary data.</text>
</comment>
<dbReference type="CDD" id="cd00641">
    <property type="entry name" value="GTP_cyclohydro2"/>
    <property type="match status" value="1"/>
</dbReference>
<comment type="cofactor">
    <cofactor evidence="4">
        <name>Zn(2+)</name>
        <dbReference type="ChEBI" id="CHEBI:29105"/>
    </cofactor>
</comment>
<dbReference type="NCBIfam" id="NF001591">
    <property type="entry name" value="PRK00393.1"/>
    <property type="match status" value="1"/>
</dbReference>
<dbReference type="Pfam" id="PF00925">
    <property type="entry name" value="GTP_cyclohydro2"/>
    <property type="match status" value="1"/>
</dbReference>
<organism evidence="26 27">
    <name type="scientific">Verrucomicrobia subdivision 6 bacterium BACL9 MAG-120924-bin69</name>
    <dbReference type="NCBI Taxonomy" id="1655635"/>
    <lineage>
        <taxon>Bacteria</taxon>
        <taxon>Pseudomonadati</taxon>
        <taxon>Verrucomicrobiota</taxon>
        <taxon>Verrucomicrobiia</taxon>
        <taxon>Verrucomicrobiales</taxon>
        <taxon>Verrucomicrobia subdivision 6</taxon>
    </lineage>
</organism>
<dbReference type="EC" id="4.1.99.12" evidence="10"/>
<comment type="pathway">
    <text evidence="6">Cofactor biosynthesis; riboflavin biosynthesis; 5-amino-6-(D-ribitylamino)uracil from GTP: step 1/4.</text>
</comment>
<evidence type="ECO:0000256" key="9">
    <source>
        <dbReference type="ARBA" id="ARBA00008976"/>
    </source>
</evidence>
<sequence>MKKPQGADRIEEVIAAMRKGRMVIMTDDAQRENEGDLVLAARSVTPALINFMAREGRGLICAPVSQARAEKMGLSRMVPRNEERFGTDFTVSVDAAKGITTGISAHDRAATLRVLGKVSPRAEDLVQPGHIFPVRAKEGGVLVRAGHTEAAVDLAKLAGLGDAAVICEILNPDGSMARWADLIEFKKKHGLKLGTIQDLIEYRRRKEKLVEREQVVKLPTDYGMFDLYLYRTVTDGGHHLALVKGKPKAKDAVLVRVHSECLTGDVFASRRCDCGNQLHDALRRISKEKNGVLVYMRQEGRGIGLPAKIQAYRLQEKGLDTVEANRRLGFSADLREYGIGAQILTDLGVRRMRLLTNNPKKVVGLAGYGLELVDQVPIKTKPNAH</sequence>
<evidence type="ECO:0000256" key="11">
    <source>
        <dbReference type="ARBA" id="ARBA00012762"/>
    </source>
</evidence>
<reference evidence="26 27" key="1">
    <citation type="submission" date="2015-10" db="EMBL/GenBank/DDBJ databases">
        <title>Metagenome-Assembled Genomes uncover a global brackish microbiome.</title>
        <authorList>
            <person name="Hugerth L.W."/>
            <person name="Larsson J."/>
            <person name="Alneberg J."/>
            <person name="Lindh M.V."/>
            <person name="Legrand C."/>
            <person name="Pinhassi J."/>
            <person name="Andersson A.F."/>
        </authorList>
    </citation>
    <scope>NUCLEOTIDE SEQUENCE [LARGE SCALE GENOMIC DNA]</scope>
    <source>
        <strain evidence="26">BACL9 MAG-120924-bin69</strain>
    </source>
</reference>
<feature type="domain" description="GTP cyclohydrolase II" evidence="25">
    <location>
        <begin position="213"/>
        <end position="377"/>
    </location>
</feature>
<feature type="non-terminal residue" evidence="26">
    <location>
        <position position="385"/>
    </location>
</feature>
<keyword evidence="16" id="KW-0378">Hydrolase</keyword>
<dbReference type="FunFam" id="3.40.50.10990:FF:000001">
    <property type="entry name" value="Riboflavin biosynthesis protein RibBA"/>
    <property type="match status" value="1"/>
</dbReference>
<comment type="cofactor">
    <cofactor evidence="3">
        <name>Mg(2+)</name>
        <dbReference type="ChEBI" id="CHEBI:18420"/>
    </cofactor>
</comment>
<comment type="similarity">
    <text evidence="9">In the C-terminal section; belongs to the GTP cyclohydrolase II family.</text>
</comment>
<evidence type="ECO:0000313" key="27">
    <source>
        <dbReference type="Proteomes" id="UP000051220"/>
    </source>
</evidence>
<dbReference type="GO" id="GO:0046872">
    <property type="term" value="F:metal ion binding"/>
    <property type="evidence" value="ECO:0007669"/>
    <property type="project" value="UniProtKB-KW"/>
</dbReference>
<dbReference type="PANTHER" id="PTHR21327:SF18">
    <property type="entry name" value="3,4-DIHYDROXY-2-BUTANONE 4-PHOSPHATE SYNTHASE"/>
    <property type="match status" value="1"/>
</dbReference>
<evidence type="ECO:0000256" key="3">
    <source>
        <dbReference type="ARBA" id="ARBA00001946"/>
    </source>
</evidence>
<evidence type="ECO:0000256" key="16">
    <source>
        <dbReference type="ARBA" id="ARBA00022801"/>
    </source>
</evidence>
<dbReference type="Proteomes" id="UP000051220">
    <property type="component" value="Unassembled WGS sequence"/>
</dbReference>
<keyword evidence="18" id="KW-0460">Magnesium</keyword>
<dbReference type="UniPathway" id="UPA00275">
    <property type="reaction ID" value="UER00399"/>
</dbReference>
<dbReference type="SUPFAM" id="SSF55821">
    <property type="entry name" value="YrdC/RibB"/>
    <property type="match status" value="1"/>
</dbReference>
<keyword evidence="14" id="KW-0479">Metal-binding</keyword>
<evidence type="ECO:0000256" key="24">
    <source>
        <dbReference type="ARBA" id="ARBA00049295"/>
    </source>
</evidence>
<dbReference type="SUPFAM" id="SSF142695">
    <property type="entry name" value="RibA-like"/>
    <property type="match status" value="1"/>
</dbReference>
<evidence type="ECO:0000256" key="19">
    <source>
        <dbReference type="ARBA" id="ARBA00023134"/>
    </source>
</evidence>
<evidence type="ECO:0000256" key="15">
    <source>
        <dbReference type="ARBA" id="ARBA00022741"/>
    </source>
</evidence>
<evidence type="ECO:0000256" key="8">
    <source>
        <dbReference type="ARBA" id="ARBA00005520"/>
    </source>
</evidence>
<keyword evidence="21" id="KW-0456">Lyase</keyword>
<comment type="catalytic activity">
    <reaction evidence="1">
        <text>D-ribulose 5-phosphate = (2S)-2-hydroxy-3-oxobutyl phosphate + formate + H(+)</text>
        <dbReference type="Rhea" id="RHEA:18457"/>
        <dbReference type="ChEBI" id="CHEBI:15378"/>
        <dbReference type="ChEBI" id="CHEBI:15740"/>
        <dbReference type="ChEBI" id="CHEBI:58121"/>
        <dbReference type="ChEBI" id="CHEBI:58830"/>
        <dbReference type="EC" id="4.1.99.12"/>
    </reaction>
</comment>
<dbReference type="EMBL" id="LIDN01000384">
    <property type="protein sequence ID" value="KRP31812.1"/>
    <property type="molecule type" value="Genomic_DNA"/>
</dbReference>
<dbReference type="InterPro" id="IPR017945">
    <property type="entry name" value="DHBP_synth_RibB-like_a/b_dom"/>
</dbReference>
<dbReference type="NCBIfam" id="TIGR00506">
    <property type="entry name" value="ribB"/>
    <property type="match status" value="1"/>
</dbReference>
<comment type="function">
    <text evidence="23">Catalyzes the conversion of GTP to 2,5-diamino-6-ribosylamino-4(3H)-pyrimidinone 5'-phosphate (DARP), formate and pyrophosphate.</text>
</comment>
<dbReference type="FunFam" id="3.90.870.10:FF:000001">
    <property type="entry name" value="Riboflavin biosynthesis protein RibBA"/>
    <property type="match status" value="1"/>
</dbReference>
<comment type="function">
    <text evidence="5">Catalyzes the conversion of D-ribulose 5-phosphate to formate and 3,4-dihydroxy-2-butanone 4-phosphate.</text>
</comment>
<dbReference type="InterPro" id="IPR036144">
    <property type="entry name" value="RibA-like_sf"/>
</dbReference>
<evidence type="ECO:0000256" key="23">
    <source>
        <dbReference type="ARBA" id="ARBA00043932"/>
    </source>
</evidence>
<dbReference type="GO" id="GO:0005829">
    <property type="term" value="C:cytosol"/>
    <property type="evidence" value="ECO:0007669"/>
    <property type="project" value="TreeGrafter"/>
</dbReference>
<dbReference type="Pfam" id="PF00926">
    <property type="entry name" value="DHBP_synthase"/>
    <property type="match status" value="1"/>
</dbReference>
<protein>
    <recommendedName>
        <fullName evidence="12">3,4-dihydroxy-2-butanone 4-phosphate synthase</fullName>
        <ecNumber evidence="11">3.5.4.25</ecNumber>
        <ecNumber evidence="10">4.1.99.12</ecNumber>
    </recommendedName>
</protein>
<comment type="catalytic activity">
    <reaction evidence="24">
        <text>GTP + 4 H2O = 2,5-diamino-6-hydroxy-4-(5-phosphoribosylamino)-pyrimidine + formate + 2 phosphate + 3 H(+)</text>
        <dbReference type="Rhea" id="RHEA:23704"/>
        <dbReference type="ChEBI" id="CHEBI:15377"/>
        <dbReference type="ChEBI" id="CHEBI:15378"/>
        <dbReference type="ChEBI" id="CHEBI:15740"/>
        <dbReference type="ChEBI" id="CHEBI:37565"/>
        <dbReference type="ChEBI" id="CHEBI:43474"/>
        <dbReference type="ChEBI" id="CHEBI:58614"/>
        <dbReference type="EC" id="3.5.4.25"/>
    </reaction>
</comment>
<proteinExistence type="inferred from homology"/>
<keyword evidence="13" id="KW-0686">Riboflavin biosynthesis</keyword>
<evidence type="ECO:0000256" key="6">
    <source>
        <dbReference type="ARBA" id="ARBA00004853"/>
    </source>
</evidence>
<dbReference type="PIRSF" id="PIRSF001259">
    <property type="entry name" value="RibA"/>
    <property type="match status" value="1"/>
</dbReference>
<evidence type="ECO:0000256" key="5">
    <source>
        <dbReference type="ARBA" id="ARBA00002284"/>
    </source>
</evidence>
<gene>
    <name evidence="26" type="ORF">ABS33_07875</name>
</gene>
<dbReference type="GO" id="GO:0005525">
    <property type="term" value="F:GTP binding"/>
    <property type="evidence" value="ECO:0007669"/>
    <property type="project" value="UniProtKB-KW"/>
</dbReference>
<evidence type="ECO:0000259" key="25">
    <source>
        <dbReference type="Pfam" id="PF00925"/>
    </source>
</evidence>
<dbReference type="Gene3D" id="3.90.870.10">
    <property type="entry name" value="DHBP synthase"/>
    <property type="match status" value="1"/>
</dbReference>
<dbReference type="HAMAP" id="MF_00180">
    <property type="entry name" value="RibB"/>
    <property type="match status" value="1"/>
</dbReference>
<keyword evidence="15" id="KW-0547">Nucleotide-binding</keyword>
<evidence type="ECO:0000256" key="18">
    <source>
        <dbReference type="ARBA" id="ARBA00022842"/>
    </source>
</evidence>
<evidence type="ECO:0000256" key="2">
    <source>
        <dbReference type="ARBA" id="ARBA00001936"/>
    </source>
</evidence>
<accession>A0A0R2XC30</accession>
<dbReference type="AlphaFoldDB" id="A0A0R2XC30"/>
<evidence type="ECO:0000256" key="21">
    <source>
        <dbReference type="ARBA" id="ARBA00023239"/>
    </source>
</evidence>